<organism evidence="2 3">
    <name type="scientific">Sordaria brevicollis</name>
    <dbReference type="NCBI Taxonomy" id="83679"/>
    <lineage>
        <taxon>Eukaryota</taxon>
        <taxon>Fungi</taxon>
        <taxon>Dikarya</taxon>
        <taxon>Ascomycota</taxon>
        <taxon>Pezizomycotina</taxon>
        <taxon>Sordariomycetes</taxon>
        <taxon>Sordariomycetidae</taxon>
        <taxon>Sordariales</taxon>
        <taxon>Sordariaceae</taxon>
        <taxon>Sordaria</taxon>
    </lineage>
</organism>
<feature type="compositionally biased region" description="Low complexity" evidence="1">
    <location>
        <begin position="423"/>
        <end position="441"/>
    </location>
</feature>
<reference evidence="2" key="1">
    <citation type="journal article" date="2023" name="Mol. Phylogenet. Evol.">
        <title>Genome-scale phylogeny and comparative genomics of the fungal order Sordariales.</title>
        <authorList>
            <person name="Hensen N."/>
            <person name="Bonometti L."/>
            <person name="Westerberg I."/>
            <person name="Brannstrom I.O."/>
            <person name="Guillou S."/>
            <person name="Cros-Aarteil S."/>
            <person name="Calhoun S."/>
            <person name="Haridas S."/>
            <person name="Kuo A."/>
            <person name="Mondo S."/>
            <person name="Pangilinan J."/>
            <person name="Riley R."/>
            <person name="LaButti K."/>
            <person name="Andreopoulos B."/>
            <person name="Lipzen A."/>
            <person name="Chen C."/>
            <person name="Yan M."/>
            <person name="Daum C."/>
            <person name="Ng V."/>
            <person name="Clum A."/>
            <person name="Steindorff A."/>
            <person name="Ohm R.A."/>
            <person name="Martin F."/>
            <person name="Silar P."/>
            <person name="Natvig D.O."/>
            <person name="Lalanne C."/>
            <person name="Gautier V."/>
            <person name="Ament-Velasquez S.L."/>
            <person name="Kruys A."/>
            <person name="Hutchinson M.I."/>
            <person name="Powell A.J."/>
            <person name="Barry K."/>
            <person name="Miller A.N."/>
            <person name="Grigoriev I.V."/>
            <person name="Debuchy R."/>
            <person name="Gladieux P."/>
            <person name="Hiltunen Thoren M."/>
            <person name="Johannesson H."/>
        </authorList>
    </citation>
    <scope>NUCLEOTIDE SEQUENCE</scope>
    <source>
        <strain evidence="2">FGSC 1904</strain>
    </source>
</reference>
<evidence type="ECO:0000256" key="1">
    <source>
        <dbReference type="SAM" id="MobiDB-lite"/>
    </source>
</evidence>
<sequence length="621" mass="69038">MEVFEAGSAVIGCAGAAYKLVTAILEIAREAPTIGDQMRKDALPLRAFSDLIETAQYSIKFRLPHVNSAVLSYMRDREVLDSINTEASELLGDINLQGRKIEKLRSNFVEKGNSALRFYATYRWKNTRSPKLELLQPRMEQLKSTLQLIIAVIQLEVLSQNGGASRDSSRLEEIAELRKLIAKHIEAIGQLRESFSGQRGMNEDNDAATGICYLAYTMARDGRVPGREPPSQFDFDRLKNRPITDVDPLRWNPPVSNWRPGTPVCPHCYRTAGTTSGNNLDSGTRTTNRNPSGREVSPGRSSLHRERGLPALPPPQSQLAQQQAPAVRPPKQEVEIVVPVSDNTRSANGDPQPRRVVAEPRPQPVTEIAPQPGPEPTRPEPVNPDIIINPAPSQDVLPEHPPEPQPGPSSNGAPTSSHPPPSSLNNLYPSNPLLPSHSRSPSPDPESDYDLEQVPSQNSIALDSSERQPSRRRRGAKPLPVILTDVEILDHHGRWHSMPVRLDTSLYVPNRHDKKGREIHYYGIISLGTLIDKLGWPEETLLEDPEFVQIPKGRKPKFTWDMERLEGIGRVILTWRVDQSDDEWANAVVPKMTRECIVTRQDPCEQGVVLKAMPAAQGTQS</sequence>
<evidence type="ECO:0000313" key="3">
    <source>
        <dbReference type="Proteomes" id="UP001281003"/>
    </source>
</evidence>
<dbReference type="Proteomes" id="UP001281003">
    <property type="component" value="Unassembled WGS sequence"/>
</dbReference>
<proteinExistence type="predicted"/>
<comment type="caution">
    <text evidence="2">The sequence shown here is derived from an EMBL/GenBank/DDBJ whole genome shotgun (WGS) entry which is preliminary data.</text>
</comment>
<evidence type="ECO:0000313" key="2">
    <source>
        <dbReference type="EMBL" id="KAK3401442.1"/>
    </source>
</evidence>
<keyword evidence="3" id="KW-1185">Reference proteome</keyword>
<feature type="compositionally biased region" description="Low complexity" evidence="1">
    <location>
        <begin position="317"/>
        <end position="326"/>
    </location>
</feature>
<dbReference type="AlphaFoldDB" id="A0AAE0PKB8"/>
<accession>A0AAE0PKB8</accession>
<feature type="compositionally biased region" description="Polar residues" evidence="1">
    <location>
        <begin position="272"/>
        <end position="291"/>
    </location>
</feature>
<name>A0AAE0PKB8_SORBR</name>
<feature type="region of interest" description="Disordered" evidence="1">
    <location>
        <begin position="269"/>
        <end position="478"/>
    </location>
</feature>
<reference evidence="2" key="2">
    <citation type="submission" date="2023-07" db="EMBL/GenBank/DDBJ databases">
        <authorList>
            <consortium name="Lawrence Berkeley National Laboratory"/>
            <person name="Haridas S."/>
            <person name="Hensen N."/>
            <person name="Bonometti L."/>
            <person name="Westerberg I."/>
            <person name="Brannstrom I.O."/>
            <person name="Guillou S."/>
            <person name="Cros-Aarteil S."/>
            <person name="Calhoun S."/>
            <person name="Kuo A."/>
            <person name="Mondo S."/>
            <person name="Pangilinan J."/>
            <person name="Riley R."/>
            <person name="LaButti K."/>
            <person name="Andreopoulos B."/>
            <person name="Lipzen A."/>
            <person name="Chen C."/>
            <person name="Yanf M."/>
            <person name="Daum C."/>
            <person name="Ng V."/>
            <person name="Clum A."/>
            <person name="Steindorff A."/>
            <person name="Ohm R."/>
            <person name="Martin F."/>
            <person name="Silar P."/>
            <person name="Natvig D."/>
            <person name="Lalanne C."/>
            <person name="Gautier V."/>
            <person name="Ament-velasquez S.L."/>
            <person name="Kruys A."/>
            <person name="Hutchinson M.I."/>
            <person name="Powell A.J."/>
            <person name="Barry K."/>
            <person name="Miller A.N."/>
            <person name="Grigoriev I.V."/>
            <person name="Debuchy R."/>
            <person name="Gladieux P."/>
            <person name="Thoren M.H."/>
            <person name="Johannesson H."/>
        </authorList>
    </citation>
    <scope>NUCLEOTIDE SEQUENCE</scope>
    <source>
        <strain evidence="2">FGSC 1904</strain>
    </source>
</reference>
<gene>
    <name evidence="2" type="ORF">B0T20DRAFT_114940</name>
</gene>
<feature type="compositionally biased region" description="Pro residues" evidence="1">
    <location>
        <begin position="371"/>
        <end position="382"/>
    </location>
</feature>
<dbReference type="EMBL" id="JAUTDP010000002">
    <property type="protein sequence ID" value="KAK3401442.1"/>
    <property type="molecule type" value="Genomic_DNA"/>
</dbReference>
<protein>
    <submittedName>
        <fullName evidence="2">Uncharacterized protein</fullName>
    </submittedName>
</protein>